<feature type="compositionally biased region" description="Polar residues" evidence="3">
    <location>
        <begin position="195"/>
        <end position="221"/>
    </location>
</feature>
<comment type="function">
    <text evidence="1">Recruits the Arp2/3 complex to the cell cortex and regulates reorganization of the cortical actin cytoskeleton via its interaction with KCNC3 and the Arp2/3 complex. Slows down the rate of inactivation of KCNC3 channels. Promotes GNA13-mediated cell migration. Involved in the clathrin-mediated endocytosis pathway. May be involved in internalization of ABC transporters such as ABCB11. May inhibit CASP9 and CASP3. Promotes cell survival. May regulate intracellular calcium pools.</text>
</comment>
<protein>
    <recommendedName>
        <fullName evidence="1">HCLS1-associated protein X-1</fullName>
    </recommendedName>
    <alternativeName>
        <fullName evidence="1">HS1-associating protein X-1</fullName>
    </alternativeName>
</protein>
<dbReference type="InParanoid" id="A0A7N4P7D9"/>
<dbReference type="GO" id="GO:0030854">
    <property type="term" value="P:positive regulation of granulocyte differentiation"/>
    <property type="evidence" value="ECO:0007669"/>
    <property type="project" value="Ensembl"/>
</dbReference>
<feature type="compositionally biased region" description="Basic and acidic residues" evidence="3">
    <location>
        <begin position="121"/>
        <end position="143"/>
    </location>
</feature>
<feature type="compositionally biased region" description="Basic and acidic residues" evidence="3">
    <location>
        <begin position="185"/>
        <end position="194"/>
    </location>
</feature>
<proteinExistence type="inferred from homology"/>
<dbReference type="GO" id="GO:0016324">
    <property type="term" value="C:apical plasma membrane"/>
    <property type="evidence" value="ECO:0007669"/>
    <property type="project" value="TreeGrafter"/>
</dbReference>
<dbReference type="Proteomes" id="UP000007648">
    <property type="component" value="Unassembled WGS sequence"/>
</dbReference>
<dbReference type="GO" id="GO:0005758">
    <property type="term" value="C:mitochondrial intermembrane space"/>
    <property type="evidence" value="ECO:0007669"/>
    <property type="project" value="Ensembl"/>
</dbReference>
<dbReference type="GO" id="GO:0005667">
    <property type="term" value="C:transcription regulator complex"/>
    <property type="evidence" value="ECO:0007669"/>
    <property type="project" value="Ensembl"/>
</dbReference>
<keyword evidence="1" id="KW-0968">Cytoplasmic vesicle</keyword>
<feature type="region of interest" description="Disordered" evidence="3">
    <location>
        <begin position="16"/>
        <end position="49"/>
    </location>
</feature>
<feature type="compositionally biased region" description="Basic and acidic residues" evidence="3">
    <location>
        <begin position="164"/>
        <end position="176"/>
    </location>
</feature>
<keyword evidence="1" id="KW-0472">Membrane</keyword>
<dbReference type="GO" id="GO:0031965">
    <property type="term" value="C:nuclear membrane"/>
    <property type="evidence" value="ECO:0007669"/>
    <property type="project" value="UniProtKB-UniRule"/>
</dbReference>
<dbReference type="GO" id="GO:0035591">
    <property type="term" value="F:signaling adaptor activity"/>
    <property type="evidence" value="ECO:0007669"/>
    <property type="project" value="Ensembl"/>
</dbReference>
<keyword evidence="5" id="KW-1185">Reference proteome</keyword>
<dbReference type="PANTHER" id="PTHR14938">
    <property type="entry name" value="HCLS1-ASSOCIATED PROTEIN X-1"/>
    <property type="match status" value="1"/>
</dbReference>
<dbReference type="GO" id="GO:0015629">
    <property type="term" value="C:actin cytoskeleton"/>
    <property type="evidence" value="ECO:0007669"/>
    <property type="project" value="Ensembl"/>
</dbReference>
<dbReference type="GO" id="GO:0019966">
    <property type="term" value="F:interleukin-1 binding"/>
    <property type="evidence" value="ECO:0007669"/>
    <property type="project" value="Ensembl"/>
</dbReference>
<dbReference type="GO" id="GO:0045944">
    <property type="term" value="P:positive regulation of transcription by RNA polymerase II"/>
    <property type="evidence" value="ECO:0007669"/>
    <property type="project" value="Ensembl"/>
</dbReference>
<reference evidence="4 5" key="1">
    <citation type="journal article" date="2011" name="Proc. Natl. Acad. Sci. U.S.A.">
        <title>Genetic diversity and population structure of the endangered marsupial Sarcophilus harrisii (Tasmanian devil).</title>
        <authorList>
            <person name="Miller W."/>
            <person name="Hayes V.M."/>
            <person name="Ratan A."/>
            <person name="Petersen D.C."/>
            <person name="Wittekindt N.E."/>
            <person name="Miller J."/>
            <person name="Walenz B."/>
            <person name="Knight J."/>
            <person name="Qi J."/>
            <person name="Zhao F."/>
            <person name="Wang Q."/>
            <person name="Bedoya-Reina O.C."/>
            <person name="Katiyar N."/>
            <person name="Tomsho L.P."/>
            <person name="Kasson L.M."/>
            <person name="Hardie R.A."/>
            <person name="Woodbridge P."/>
            <person name="Tindall E.A."/>
            <person name="Bertelsen M.F."/>
            <person name="Dixon D."/>
            <person name="Pyecroft S."/>
            <person name="Helgen K.M."/>
            <person name="Lesk A.M."/>
            <person name="Pringle T.H."/>
            <person name="Patterson N."/>
            <person name="Zhang Y."/>
            <person name="Kreiss A."/>
            <person name="Woods G.M."/>
            <person name="Jones M.E."/>
            <person name="Schuster S.C."/>
        </authorList>
    </citation>
    <scope>NUCLEOTIDE SEQUENCE [LARGE SCALE GENOMIC DNA]</scope>
</reference>
<feature type="region of interest" description="Disordered" evidence="3">
    <location>
        <begin position="109"/>
        <end position="273"/>
    </location>
</feature>
<gene>
    <name evidence="4" type="primary">HAX1</name>
</gene>
<dbReference type="GO" id="GO:0005759">
    <property type="term" value="C:mitochondrial matrix"/>
    <property type="evidence" value="ECO:0007669"/>
    <property type="project" value="Ensembl"/>
</dbReference>
<organism evidence="4 5">
    <name type="scientific">Sarcophilus harrisii</name>
    <name type="common">Tasmanian devil</name>
    <name type="synonym">Sarcophilus laniarius</name>
    <dbReference type="NCBI Taxonomy" id="9305"/>
    <lineage>
        <taxon>Eukaryota</taxon>
        <taxon>Metazoa</taxon>
        <taxon>Chordata</taxon>
        <taxon>Craniata</taxon>
        <taxon>Vertebrata</taxon>
        <taxon>Euteleostomi</taxon>
        <taxon>Mammalia</taxon>
        <taxon>Metatheria</taxon>
        <taxon>Dasyuromorphia</taxon>
        <taxon>Dasyuridae</taxon>
        <taxon>Sarcophilus</taxon>
    </lineage>
</organism>
<accession>A0A7N4P7D9</accession>
<evidence type="ECO:0000313" key="5">
    <source>
        <dbReference type="Proteomes" id="UP000007648"/>
    </source>
</evidence>
<dbReference type="FunCoup" id="A0A7N4P7D9">
    <property type="interactions" value="371"/>
</dbReference>
<dbReference type="GeneTree" id="ENSGT00390000018324"/>
<dbReference type="GO" id="GO:0051897">
    <property type="term" value="P:positive regulation of phosphatidylinositol 3-kinase/protein kinase B signal transduction"/>
    <property type="evidence" value="ECO:0007669"/>
    <property type="project" value="Ensembl"/>
</dbReference>
<dbReference type="InterPro" id="IPR017248">
    <property type="entry name" value="HAX-1"/>
</dbReference>
<evidence type="ECO:0000256" key="1">
    <source>
        <dbReference type="PIRNR" id="PIRNR037634"/>
    </source>
</evidence>
<comment type="similarity">
    <text evidence="1">Belongs to the HAX1 family.</text>
</comment>
<dbReference type="GO" id="GO:0030833">
    <property type="term" value="P:regulation of actin filament polymerization"/>
    <property type="evidence" value="ECO:0007669"/>
    <property type="project" value="Ensembl"/>
</dbReference>
<dbReference type="GO" id="GO:0016529">
    <property type="term" value="C:sarcoplasmic reticulum"/>
    <property type="evidence" value="ECO:0007669"/>
    <property type="project" value="UniProtKB-UniRule"/>
</dbReference>
<reference evidence="4" key="3">
    <citation type="submission" date="2025-09" db="UniProtKB">
        <authorList>
            <consortium name="Ensembl"/>
        </authorList>
    </citation>
    <scope>IDENTIFICATION</scope>
</reference>
<keyword evidence="1" id="KW-0703">Sarcoplasmic reticulum</keyword>
<feature type="site" description="Cleavage; by caspase-3" evidence="2">
    <location>
        <begin position="133"/>
        <end position="134"/>
    </location>
</feature>
<feature type="compositionally biased region" description="Basic and acidic residues" evidence="3">
    <location>
        <begin position="229"/>
        <end position="260"/>
    </location>
</feature>
<feature type="compositionally biased region" description="Acidic residues" evidence="3">
    <location>
        <begin position="30"/>
        <end position="39"/>
    </location>
</feature>
<reference evidence="4" key="2">
    <citation type="submission" date="2025-08" db="UniProtKB">
        <authorList>
            <consortium name="Ensembl"/>
        </authorList>
    </citation>
    <scope>IDENTIFICATION</scope>
</reference>
<sequence length="285" mass="32531">MSLFDIFRGFFGFPGPQRPRDPFFGGMTREEDDEDEDEEGRGGAPWGPRFRPQLLEDFTFGFGFGSEDEMRFHDNFGFDELIRDFNRIFGDLGAWTLPSRPPALSLHFPFAELPGPEPEPPTERRREGETIRDSMLKYPDSHQARIFNRGSDSDQGHSSPKGVPDWDSKRPLRGFDDMWPVTPDTRPREDKDLDSQVSQEGLGQVLQPQPKSYFRSVSVTKITGPDGTVEERRTVVDSEGRKETTVTRREADSSSRDDSGTPRPPNLGDNSSFLDSFLGRWFRSW</sequence>
<dbReference type="AlphaFoldDB" id="A0A7N4P7D9"/>
<dbReference type="GO" id="GO:0038158">
    <property type="term" value="P:granulocyte colony-stimulating factor signaling pathway"/>
    <property type="evidence" value="ECO:0007669"/>
    <property type="project" value="Ensembl"/>
</dbReference>
<dbReference type="GO" id="GO:0005741">
    <property type="term" value="C:mitochondrial outer membrane"/>
    <property type="evidence" value="ECO:0007669"/>
    <property type="project" value="Ensembl"/>
</dbReference>
<name>A0A7N4P7D9_SARHA</name>
<dbReference type="GO" id="GO:0043066">
    <property type="term" value="P:negative regulation of apoptotic process"/>
    <property type="evidence" value="ECO:0007669"/>
    <property type="project" value="Ensembl"/>
</dbReference>
<keyword evidence="1" id="KW-0496">Mitochondrion</keyword>
<dbReference type="GO" id="GO:0030136">
    <property type="term" value="C:clathrin-coated vesicle"/>
    <property type="evidence" value="ECO:0007669"/>
    <property type="project" value="TreeGrafter"/>
</dbReference>
<keyword evidence="1" id="KW-0256">Endoplasmic reticulum</keyword>
<dbReference type="PIRSF" id="PIRSF037634">
    <property type="entry name" value="HS1-associating_X-1"/>
    <property type="match status" value="1"/>
</dbReference>
<dbReference type="GO" id="GO:0030027">
    <property type="term" value="C:lamellipodium"/>
    <property type="evidence" value="ECO:0007669"/>
    <property type="project" value="Ensembl"/>
</dbReference>
<evidence type="ECO:0000256" key="3">
    <source>
        <dbReference type="SAM" id="MobiDB-lite"/>
    </source>
</evidence>
<evidence type="ECO:0000256" key="2">
    <source>
        <dbReference type="PIRSR" id="PIRSR037634-1"/>
    </source>
</evidence>
<evidence type="ECO:0000313" key="4">
    <source>
        <dbReference type="Ensembl" id="ENSSHAP00000034224.1"/>
    </source>
</evidence>
<dbReference type="PANTHER" id="PTHR14938:SF2">
    <property type="entry name" value="HCLS1-ASSOCIATED PROTEIN X-1"/>
    <property type="match status" value="1"/>
</dbReference>
<dbReference type="Ensembl" id="ENSSHAT00000027546.1">
    <property type="protein sequence ID" value="ENSSHAP00000034224.1"/>
    <property type="gene ID" value="ENSSHAG00000030979.1"/>
</dbReference>
<keyword evidence="1" id="KW-0539">Nucleus</keyword>